<keyword evidence="1" id="KW-1133">Transmembrane helix</keyword>
<keyword evidence="1" id="KW-0812">Transmembrane</keyword>
<keyword evidence="4" id="KW-1185">Reference proteome</keyword>
<dbReference type="KEGG" id="lpav:PLANPX_2200"/>
<evidence type="ECO:0000259" key="2">
    <source>
        <dbReference type="Pfam" id="PF07589"/>
    </source>
</evidence>
<gene>
    <name evidence="3" type="ORF">PLANPX_2200</name>
</gene>
<evidence type="ECO:0000313" key="4">
    <source>
        <dbReference type="Proteomes" id="UP000326837"/>
    </source>
</evidence>
<sequence>MNLFAAVIASVALGIAGAQFEDQQQLKSLPPEEPAALVHIPEPSTIALAALGLIGMGLCRRRRIDGGTH</sequence>
<dbReference type="EMBL" id="AP021861">
    <property type="protein sequence ID" value="BBO32588.1"/>
    <property type="molecule type" value="Genomic_DNA"/>
</dbReference>
<dbReference type="InterPro" id="IPR013424">
    <property type="entry name" value="Ice-binding_C"/>
</dbReference>
<accession>A0A5K7X7P5</accession>
<evidence type="ECO:0000256" key="1">
    <source>
        <dbReference type="SAM" id="Phobius"/>
    </source>
</evidence>
<evidence type="ECO:0000313" key="3">
    <source>
        <dbReference type="EMBL" id="BBO32588.1"/>
    </source>
</evidence>
<dbReference type="Proteomes" id="UP000326837">
    <property type="component" value="Chromosome"/>
</dbReference>
<dbReference type="Pfam" id="PF07589">
    <property type="entry name" value="PEP-CTERM"/>
    <property type="match status" value="1"/>
</dbReference>
<proteinExistence type="predicted"/>
<keyword evidence="1" id="KW-0472">Membrane</keyword>
<name>A0A5K7X7P5_9BACT</name>
<reference evidence="4" key="1">
    <citation type="submission" date="2019-10" db="EMBL/GenBank/DDBJ databases">
        <title>Lacipirellula parvula gen. nov., sp. nov., representing a lineage of planctomycetes widespread in freshwater anoxic habitats, and description of the family Lacipirellulaceae.</title>
        <authorList>
            <person name="Dedysh S.N."/>
            <person name="Kulichevskaya I.S."/>
            <person name="Beletsky A.V."/>
            <person name="Rakitin A.L."/>
            <person name="Mardanov A.V."/>
            <person name="Ivanova A.A."/>
            <person name="Saltykova V.X."/>
            <person name="Rijpstra W.I.C."/>
            <person name="Sinninghe Damste J.S."/>
            <person name="Ravin N.V."/>
        </authorList>
    </citation>
    <scope>NUCLEOTIDE SEQUENCE [LARGE SCALE GENOMIC DNA]</scope>
    <source>
        <strain evidence="4">PX69</strain>
    </source>
</reference>
<dbReference type="AlphaFoldDB" id="A0A5K7X7P5"/>
<organism evidence="3 4">
    <name type="scientific">Lacipirellula parvula</name>
    <dbReference type="NCBI Taxonomy" id="2650471"/>
    <lineage>
        <taxon>Bacteria</taxon>
        <taxon>Pseudomonadati</taxon>
        <taxon>Planctomycetota</taxon>
        <taxon>Planctomycetia</taxon>
        <taxon>Pirellulales</taxon>
        <taxon>Lacipirellulaceae</taxon>
        <taxon>Lacipirellula</taxon>
    </lineage>
</organism>
<feature type="domain" description="Ice-binding protein C-terminal" evidence="2">
    <location>
        <begin position="40"/>
        <end position="62"/>
    </location>
</feature>
<dbReference type="RefSeq" id="WP_152098530.1">
    <property type="nucleotide sequence ID" value="NZ_AP021861.1"/>
</dbReference>
<feature type="transmembrane region" description="Helical" evidence="1">
    <location>
        <begin position="36"/>
        <end position="59"/>
    </location>
</feature>
<protein>
    <recommendedName>
        <fullName evidence="2">Ice-binding protein C-terminal domain-containing protein</fullName>
    </recommendedName>
</protein>
<dbReference type="NCBIfam" id="TIGR02595">
    <property type="entry name" value="PEP_CTERM"/>
    <property type="match status" value="1"/>
</dbReference>